<organism evidence="1 2">
    <name type="scientific">Cryptosporidium canis</name>
    <dbReference type="NCBI Taxonomy" id="195482"/>
    <lineage>
        <taxon>Eukaryota</taxon>
        <taxon>Sar</taxon>
        <taxon>Alveolata</taxon>
        <taxon>Apicomplexa</taxon>
        <taxon>Conoidasida</taxon>
        <taxon>Coccidia</taxon>
        <taxon>Eucoccidiorida</taxon>
        <taxon>Eimeriorina</taxon>
        <taxon>Cryptosporidiidae</taxon>
        <taxon>Cryptosporidium</taxon>
    </lineage>
</organism>
<dbReference type="EMBL" id="JAPCXB010000101">
    <property type="protein sequence ID" value="KAJ1608341.1"/>
    <property type="molecule type" value="Genomic_DNA"/>
</dbReference>
<protein>
    <submittedName>
        <fullName evidence="1">Uncharacterized protein</fullName>
    </submittedName>
</protein>
<keyword evidence="2" id="KW-1185">Reference proteome</keyword>
<reference evidence="1" key="1">
    <citation type="submission" date="2022-10" db="EMBL/GenBank/DDBJ databases">
        <title>Adaptive evolution leads to modifications in subtelomeric GC content in a zoonotic Cryptosporidium species.</title>
        <authorList>
            <person name="Li J."/>
            <person name="Feng Y."/>
            <person name="Xiao L."/>
        </authorList>
    </citation>
    <scope>NUCLEOTIDE SEQUENCE</scope>
    <source>
        <strain evidence="1">25894</strain>
    </source>
</reference>
<accession>A0ABQ8P766</accession>
<sequence>MKSKNCVRILFGNVRQCNNLNAHYLRELVSRCDIICVNHNFGEPDLSSALKMECSAGSKRYQELYRVRSTLLGPLFSKILNLFKVKMSDMSLWYSYSRGNIYLENSSRVKFEIPDIYCLQKQSIDFWEFDVRSRFSKFKRLILGNVDFTPFCSINKRMLCVKSLRYSIKEVIWKNFISELVFNHQISLNQTGDNTISVDLSDNISFMICGKFSNSIQLSDFASLFGHGELIPLNDYDNQSESSSYSNFLVKTITLSREDIMYFISVFPVSKVIGPDFNDYLIPEAFLDMLDLSHVDSSFLSTMNSPRPRESQSPKLLKLNFYSDAKISQVLADPGNCTCLQIVSL</sequence>
<dbReference type="Proteomes" id="UP001071777">
    <property type="component" value="Unassembled WGS sequence"/>
</dbReference>
<comment type="caution">
    <text evidence="1">The sequence shown here is derived from an EMBL/GenBank/DDBJ whole genome shotgun (WGS) entry which is preliminary data.</text>
</comment>
<name>A0ABQ8P766_9CRYT</name>
<gene>
    <name evidence="1" type="ORF">OJ252_2564</name>
</gene>
<proteinExistence type="predicted"/>
<evidence type="ECO:0000313" key="1">
    <source>
        <dbReference type="EMBL" id="KAJ1608341.1"/>
    </source>
</evidence>
<evidence type="ECO:0000313" key="2">
    <source>
        <dbReference type="Proteomes" id="UP001071777"/>
    </source>
</evidence>